<organism evidence="3 4">
    <name type="scientific">Bdellovibrio reynosensis</name>
    <dbReference type="NCBI Taxonomy" id="2835041"/>
    <lineage>
        <taxon>Bacteria</taxon>
        <taxon>Pseudomonadati</taxon>
        <taxon>Bdellovibrionota</taxon>
        <taxon>Bdellovibrionia</taxon>
        <taxon>Bdellovibrionales</taxon>
        <taxon>Pseudobdellovibrionaceae</taxon>
        <taxon>Bdellovibrio</taxon>
    </lineage>
</organism>
<evidence type="ECO:0000256" key="1">
    <source>
        <dbReference type="SAM" id="MobiDB-lite"/>
    </source>
</evidence>
<evidence type="ECO:0000313" key="3">
    <source>
        <dbReference type="EMBL" id="UOF00630.1"/>
    </source>
</evidence>
<reference evidence="3" key="1">
    <citation type="submission" date="2022-03" db="EMBL/GenBank/DDBJ databases">
        <title>Genome Identification and Characterization of new species Bdellovibrio reynosense LBG001 sp. nov. from a Mexico soil sample.</title>
        <authorList>
            <person name="Camilli A."/>
            <person name="Ajao Y."/>
            <person name="Guo X."/>
        </authorList>
    </citation>
    <scope>NUCLEOTIDE SEQUENCE</scope>
    <source>
        <strain evidence="3">LBG001</strain>
    </source>
</reference>
<protein>
    <recommendedName>
        <fullName evidence="5">Pentapeptide MXKDX repeat protein</fullName>
    </recommendedName>
</protein>
<proteinExistence type="predicted"/>
<dbReference type="RefSeq" id="WP_243536772.1">
    <property type="nucleotide sequence ID" value="NZ_CP093442.1"/>
</dbReference>
<gene>
    <name evidence="3" type="ORF">MNR06_13080</name>
</gene>
<evidence type="ECO:0000313" key="4">
    <source>
        <dbReference type="Proteomes" id="UP000830116"/>
    </source>
</evidence>
<keyword evidence="2" id="KW-0732">Signal</keyword>
<accession>A0ABY4C6U4</accession>
<feature type="chain" id="PRO_5045582448" description="Pentapeptide MXKDX repeat protein" evidence="2">
    <location>
        <begin position="22"/>
        <end position="115"/>
    </location>
</feature>
<sequence length="115" mass="12909">MKTAIIITVAASMLVFGSAFANEMKGMGKDMKEMSKEDRQKMADMHMKMADCLKTTKPMTECKNEMMKNCEGMGKESCAMMGHHKGMKDHHMMGDHHGKKTSKDSTTTKQPETKE</sequence>
<name>A0ABY4C6U4_9BACT</name>
<feature type="region of interest" description="Disordered" evidence="1">
    <location>
        <begin position="85"/>
        <end position="115"/>
    </location>
</feature>
<dbReference type="EMBL" id="CP093442">
    <property type="protein sequence ID" value="UOF00630.1"/>
    <property type="molecule type" value="Genomic_DNA"/>
</dbReference>
<keyword evidence="4" id="KW-1185">Reference proteome</keyword>
<evidence type="ECO:0000256" key="2">
    <source>
        <dbReference type="SAM" id="SignalP"/>
    </source>
</evidence>
<dbReference type="Proteomes" id="UP000830116">
    <property type="component" value="Chromosome"/>
</dbReference>
<feature type="signal peptide" evidence="2">
    <location>
        <begin position="1"/>
        <end position="21"/>
    </location>
</feature>
<evidence type="ECO:0008006" key="5">
    <source>
        <dbReference type="Google" id="ProtNLM"/>
    </source>
</evidence>